<organism evidence="2">
    <name type="scientific">Anopheles darlingi</name>
    <name type="common">Mosquito</name>
    <dbReference type="NCBI Taxonomy" id="43151"/>
    <lineage>
        <taxon>Eukaryota</taxon>
        <taxon>Metazoa</taxon>
        <taxon>Ecdysozoa</taxon>
        <taxon>Arthropoda</taxon>
        <taxon>Hexapoda</taxon>
        <taxon>Insecta</taxon>
        <taxon>Pterygota</taxon>
        <taxon>Neoptera</taxon>
        <taxon>Endopterygota</taxon>
        <taxon>Diptera</taxon>
        <taxon>Nematocera</taxon>
        <taxon>Culicoidea</taxon>
        <taxon>Culicidae</taxon>
        <taxon>Anophelinae</taxon>
        <taxon>Anopheles</taxon>
    </lineage>
</organism>
<dbReference type="EMBL" id="GGFL01005117">
    <property type="protein sequence ID" value="MBW69295.1"/>
    <property type="molecule type" value="Transcribed_RNA"/>
</dbReference>
<feature type="region of interest" description="Disordered" evidence="1">
    <location>
        <begin position="35"/>
        <end position="71"/>
    </location>
</feature>
<accession>A0A2M4CVK6</accession>
<evidence type="ECO:0000313" key="2">
    <source>
        <dbReference type="EMBL" id="MBW69295.1"/>
    </source>
</evidence>
<protein>
    <submittedName>
        <fullName evidence="2">Putative phosphatidylserine decarboxylase</fullName>
    </submittedName>
</protein>
<proteinExistence type="predicted"/>
<dbReference type="VEuPathDB" id="VectorBase:ADAR2_007388"/>
<dbReference type="VEuPathDB" id="VectorBase:ADAC009256"/>
<dbReference type="AlphaFoldDB" id="A0A2M4CVK6"/>
<sequence length="172" mass="20208">MPRNRLFSKAVNLKPNPKQWTTRWTIVQRTIYGTNRQQQQQQHHHQNPSSTNQTHQENHHHHHHQQQTGSSAAGGWLTWRGVFLRWTPISICMVVAAKWHLHNRDLDKKGLPRTAAKWQRKMYCSLPLRFMSRCWGWVADRKVPTPARPVVYGLYSHTFGVKMEEAASADFK</sequence>
<evidence type="ECO:0000256" key="1">
    <source>
        <dbReference type="SAM" id="MobiDB-lite"/>
    </source>
</evidence>
<name>A0A2M4CVK6_ANODA</name>
<reference evidence="2" key="1">
    <citation type="submission" date="2018-01" db="EMBL/GenBank/DDBJ databases">
        <title>An insight into the sialome of Amazonian anophelines.</title>
        <authorList>
            <person name="Ribeiro J.M."/>
            <person name="Scarpassa V."/>
            <person name="Calvo E."/>
        </authorList>
    </citation>
    <scope>NUCLEOTIDE SEQUENCE</scope>
</reference>